<dbReference type="InterPro" id="IPR007393">
    <property type="entry name" value="YlxR_dom"/>
</dbReference>
<dbReference type="RefSeq" id="WP_205499515.1">
    <property type="nucleotide sequence ID" value="NZ_CP148066.1"/>
</dbReference>
<dbReference type="Gene3D" id="3.30.1230.10">
    <property type="entry name" value="YlxR-like"/>
    <property type="match status" value="1"/>
</dbReference>
<name>A0ABZ2RN23_9BACT</name>
<dbReference type="EMBL" id="CP148066">
    <property type="protein sequence ID" value="WXL28423.1"/>
    <property type="molecule type" value="Genomic_DNA"/>
</dbReference>
<keyword evidence="3" id="KW-1185">Reference proteome</keyword>
<evidence type="ECO:0000313" key="3">
    <source>
        <dbReference type="Proteomes" id="UP001460679"/>
    </source>
</evidence>
<proteinExistence type="predicted"/>
<dbReference type="InterPro" id="IPR037465">
    <property type="entry name" value="YlxR"/>
</dbReference>
<evidence type="ECO:0000313" key="2">
    <source>
        <dbReference type="EMBL" id="WXL28423.1"/>
    </source>
</evidence>
<protein>
    <submittedName>
        <fullName evidence="2">YlxR family protein</fullName>
    </submittedName>
</protein>
<accession>A0ABZ2RN23</accession>
<gene>
    <name evidence="2" type="ORF">WG616_00095</name>
</gene>
<reference evidence="2" key="1">
    <citation type="submission" date="2024-03" db="EMBL/GenBank/DDBJ databases">
        <title>Complete genome sequence of Mycoplasma gypis type strain B1/T1.</title>
        <authorList>
            <person name="Spergser J."/>
        </authorList>
    </citation>
    <scope>NUCLEOTIDE SEQUENCE [LARGE SCALE GENOMIC DNA]</scope>
    <source>
        <strain evidence="2">B1/T1</strain>
    </source>
</reference>
<dbReference type="Proteomes" id="UP001460679">
    <property type="component" value="Chromosome"/>
</dbReference>
<organism evidence="2 3">
    <name type="scientific">[Mycoplasma] gypis</name>
    <dbReference type="NCBI Taxonomy" id="92404"/>
    <lineage>
        <taxon>Bacteria</taxon>
        <taxon>Bacillati</taxon>
        <taxon>Mycoplasmatota</taxon>
        <taxon>Mycoplasmoidales</taxon>
        <taxon>Metamycoplasmataceae</taxon>
        <taxon>Metamycoplasma</taxon>
    </lineage>
</organism>
<feature type="domain" description="YlxR" evidence="1">
    <location>
        <begin position="8"/>
        <end position="82"/>
    </location>
</feature>
<dbReference type="PANTHER" id="PTHR34215">
    <property type="entry name" value="BLL0784 PROTEIN"/>
    <property type="match status" value="1"/>
</dbReference>
<dbReference type="InterPro" id="IPR035931">
    <property type="entry name" value="YlxR-like_sf"/>
</dbReference>
<dbReference type="PANTHER" id="PTHR34215:SF1">
    <property type="entry name" value="YLXR DOMAIN-CONTAINING PROTEIN"/>
    <property type="match status" value="1"/>
</dbReference>
<dbReference type="SUPFAM" id="SSF64376">
    <property type="entry name" value="YlxR-like"/>
    <property type="match status" value="1"/>
</dbReference>
<dbReference type="Pfam" id="PF04296">
    <property type="entry name" value="YlxR"/>
    <property type="match status" value="1"/>
</dbReference>
<sequence>MKKDNILRKNFIDGKIYSANKMIRFARLKNGMIVFDPLQNQGGRGAYCLDSEEHIEKCFQKKLLSRAFKTNVNQEIHNKLEKEVLEWLKNRKENQI</sequence>
<evidence type="ECO:0000259" key="1">
    <source>
        <dbReference type="Pfam" id="PF04296"/>
    </source>
</evidence>